<dbReference type="Gene3D" id="3.20.20.100">
    <property type="entry name" value="NADP-dependent oxidoreductase domain"/>
    <property type="match status" value="1"/>
</dbReference>
<proteinExistence type="predicted"/>
<dbReference type="PATRIC" id="fig|571913.6.peg.1417"/>
<reference evidence="2 3" key="1">
    <citation type="submission" date="2015-03" db="EMBL/GenBank/DDBJ databases">
        <title>Luteipulveratus halotolerans sp. nov., a novel actinobacterium (Dermacoccaceae) from Sarawak, Malaysia.</title>
        <authorList>
            <person name="Juboi H."/>
            <person name="Basik A."/>
            <person name="Shamsul S.S."/>
            <person name="Arnold P."/>
            <person name="Schmitt E.K."/>
            <person name="Sanglier J.-J."/>
            <person name="Yeo T."/>
        </authorList>
    </citation>
    <scope>NUCLEOTIDE SEQUENCE [LARGE SCALE GENOMIC DNA]</scope>
    <source>
        <strain evidence="2 3">MN07-A0370</strain>
    </source>
</reference>
<dbReference type="GO" id="GO:0005829">
    <property type="term" value="C:cytosol"/>
    <property type="evidence" value="ECO:0007669"/>
    <property type="project" value="TreeGrafter"/>
</dbReference>
<accession>A0A0K1JQ85</accession>
<dbReference type="GO" id="GO:0016491">
    <property type="term" value="F:oxidoreductase activity"/>
    <property type="evidence" value="ECO:0007669"/>
    <property type="project" value="InterPro"/>
</dbReference>
<dbReference type="Proteomes" id="UP000066480">
    <property type="component" value="Chromosome"/>
</dbReference>
<sequence>MDQVGLPHRTRVRLSRLGFGAAMLGNLYRAMDDETARETVAAAYDSGVRYFDTAPHYGLGLAERRLGDALSAYPRSDYVVSTKVGRLLVPRDVAPGERDAEGFDVPATHDRVRDYSRDGVRRSLDSSLERMALDHIDIALVHDPDEHWEQASREAVPALCELRDEGVIGAVGIGMNQSAMLTRFVDETDVDVVMCAGRFTLLEQPALADLLPAALARGVGVVAVGVFNSGVLAADSVPDDATYDYVQADREVLDRARRIRDICHSHGVELPRAAVQFALSHPAVVSATVGIGTPEMARQDAALLEPFDTTALWSDLAASGLIDARILEAV</sequence>
<organism evidence="2 3">
    <name type="scientific">Luteipulveratus mongoliensis</name>
    <dbReference type="NCBI Taxonomy" id="571913"/>
    <lineage>
        <taxon>Bacteria</taxon>
        <taxon>Bacillati</taxon>
        <taxon>Actinomycetota</taxon>
        <taxon>Actinomycetes</taxon>
        <taxon>Micrococcales</taxon>
        <taxon>Dermacoccaceae</taxon>
        <taxon>Luteipulveratus</taxon>
    </lineage>
</organism>
<dbReference type="InterPro" id="IPR020471">
    <property type="entry name" value="AKR"/>
</dbReference>
<dbReference type="SUPFAM" id="SSF51430">
    <property type="entry name" value="NAD(P)-linked oxidoreductase"/>
    <property type="match status" value="1"/>
</dbReference>
<dbReference type="RefSeq" id="WP_052596652.1">
    <property type="nucleotide sequence ID" value="NZ_CP011112.1"/>
</dbReference>
<dbReference type="PANTHER" id="PTHR42686:SF1">
    <property type="entry name" value="GH17980P-RELATED"/>
    <property type="match status" value="1"/>
</dbReference>
<evidence type="ECO:0000259" key="1">
    <source>
        <dbReference type="Pfam" id="PF00248"/>
    </source>
</evidence>
<feature type="domain" description="NADP-dependent oxidoreductase" evidence="1">
    <location>
        <begin position="16"/>
        <end position="304"/>
    </location>
</feature>
<evidence type="ECO:0000313" key="3">
    <source>
        <dbReference type="Proteomes" id="UP000066480"/>
    </source>
</evidence>
<keyword evidence="3" id="KW-1185">Reference proteome</keyword>
<dbReference type="EMBL" id="CP011112">
    <property type="protein sequence ID" value="AKU18710.1"/>
    <property type="molecule type" value="Genomic_DNA"/>
</dbReference>
<name>A0A0K1JQ85_9MICO</name>
<dbReference type="OrthoDB" id="9768851at2"/>
<gene>
    <name evidence="2" type="ORF">VV02_06950</name>
</gene>
<dbReference type="AlphaFoldDB" id="A0A0K1JQ85"/>
<protein>
    <submittedName>
        <fullName evidence="2">Aldo/keto reductase</fullName>
    </submittedName>
</protein>
<dbReference type="Pfam" id="PF00248">
    <property type="entry name" value="Aldo_ket_red"/>
    <property type="match status" value="1"/>
</dbReference>
<dbReference type="InterPro" id="IPR036812">
    <property type="entry name" value="NAD(P)_OxRdtase_dom_sf"/>
</dbReference>
<dbReference type="PANTHER" id="PTHR42686">
    <property type="entry name" value="GH17980P-RELATED"/>
    <property type="match status" value="1"/>
</dbReference>
<dbReference type="InterPro" id="IPR023210">
    <property type="entry name" value="NADP_OxRdtase_dom"/>
</dbReference>
<dbReference type="CDD" id="cd19152">
    <property type="entry name" value="AKR_AKR15A"/>
    <property type="match status" value="1"/>
</dbReference>
<dbReference type="STRING" id="571913.VV02_06950"/>
<dbReference type="KEGG" id="lmoi:VV02_06950"/>
<evidence type="ECO:0000313" key="2">
    <source>
        <dbReference type="EMBL" id="AKU18710.1"/>
    </source>
</evidence>